<comment type="caution">
    <text evidence="2">The sequence shown here is derived from an EMBL/GenBank/DDBJ whole genome shotgun (WGS) entry which is preliminary data.</text>
</comment>
<dbReference type="AlphaFoldDB" id="A0A8J5I622"/>
<evidence type="ECO:0000313" key="2">
    <source>
        <dbReference type="EMBL" id="KAG6534366.1"/>
    </source>
</evidence>
<feature type="compositionally biased region" description="Basic and acidic residues" evidence="1">
    <location>
        <begin position="709"/>
        <end position="722"/>
    </location>
</feature>
<organism evidence="2 3">
    <name type="scientific">Zingiber officinale</name>
    <name type="common">Ginger</name>
    <name type="synonym">Amomum zingiber</name>
    <dbReference type="NCBI Taxonomy" id="94328"/>
    <lineage>
        <taxon>Eukaryota</taxon>
        <taxon>Viridiplantae</taxon>
        <taxon>Streptophyta</taxon>
        <taxon>Embryophyta</taxon>
        <taxon>Tracheophyta</taxon>
        <taxon>Spermatophyta</taxon>
        <taxon>Magnoliopsida</taxon>
        <taxon>Liliopsida</taxon>
        <taxon>Zingiberales</taxon>
        <taxon>Zingiberaceae</taxon>
        <taxon>Zingiber</taxon>
    </lineage>
</organism>
<evidence type="ECO:0000313" key="3">
    <source>
        <dbReference type="Proteomes" id="UP000734854"/>
    </source>
</evidence>
<feature type="compositionally biased region" description="Acidic residues" evidence="1">
    <location>
        <begin position="298"/>
        <end position="327"/>
    </location>
</feature>
<sequence>MEDGDDQLQEEASPVLSSIESLNPPLLPASIGLGFVLASLVLVRSQSLKPVTTAIKLADNAIKGTQVLSSPSPKSLLLASKAIVKGYRATKRFVPVGFDLKFPPAERAKLKACLGAASLLKHTRSPLLAGGSLGVGFLKGGYNISKNCVKVLEGFIGLQLNSAVREGIDALGLAVRVATVGKEIKRLLLIEWQKRTQIECLILGGDSRPGVRLSYERCNFDRFHIIGGDFGAQNFPFMGKTPLDEMDLEMHLSELLCLSIPVYETWYYFTAVYSLNCFVSSSCFLFAPEIVKGKDESSQEEVSSEEESSNEEESSDESSSSDDDEWPDGNPSFICRLLPPGFQRGSSPFLVLSGRLNLLLFLDLSSSSLIAQVRQKRRAGEGTSRQSAPIYFTTIVPDVMEIIQYFGLDKLVHCTHLVNLDLCCVDIEFTPSILQSFLECRASESSFTCFPTVVEPFTDSLSHLSIEVIHQYYFNAPRAPLRRIFNATRMSARSNILYKVVIGCILPIVTRGQAKIRLPHLVMMYALEHRLDINIALHVFESIVHFSSPSNEKLYMPYCHILTSFFASRGLDVMRGQLHQLSKDYDQIGARQMSLAGIERRQGEMVWRAQEADDSNAEEADVPPPALAPHPVPLTVEARLTQLEETVRQGFQEFRGFRQDWTASQQRQADMYAMLQRWDLTYQAPPPPPKKTKYEVLAKRRLSMTEPKVALEGKRKDEESWRQKHPRGVRLREGAWRLEV</sequence>
<dbReference type="Proteomes" id="UP000734854">
    <property type="component" value="Unassembled WGS sequence"/>
</dbReference>
<feature type="region of interest" description="Disordered" evidence="1">
    <location>
        <begin position="296"/>
        <end position="327"/>
    </location>
</feature>
<accession>A0A8J5I622</accession>
<reference evidence="2 3" key="1">
    <citation type="submission" date="2020-08" db="EMBL/GenBank/DDBJ databases">
        <title>Plant Genome Project.</title>
        <authorList>
            <person name="Zhang R.-G."/>
        </authorList>
    </citation>
    <scope>NUCLEOTIDE SEQUENCE [LARGE SCALE GENOMIC DNA]</scope>
    <source>
        <tissue evidence="2">Rhizome</tissue>
    </source>
</reference>
<gene>
    <name evidence="2" type="ORF">ZIOFF_008252</name>
</gene>
<keyword evidence="3" id="KW-1185">Reference proteome</keyword>
<feature type="region of interest" description="Disordered" evidence="1">
    <location>
        <begin position="705"/>
        <end position="726"/>
    </location>
</feature>
<evidence type="ECO:0000256" key="1">
    <source>
        <dbReference type="SAM" id="MobiDB-lite"/>
    </source>
</evidence>
<dbReference type="EMBL" id="JACMSC010000002">
    <property type="protein sequence ID" value="KAG6534366.1"/>
    <property type="molecule type" value="Genomic_DNA"/>
</dbReference>
<proteinExistence type="predicted"/>
<protein>
    <submittedName>
        <fullName evidence="2">Uncharacterized protein</fullName>
    </submittedName>
</protein>
<name>A0A8J5I622_ZINOF</name>